<protein>
    <submittedName>
        <fullName evidence="1">Uncharacterized protein</fullName>
    </submittedName>
</protein>
<evidence type="ECO:0000313" key="1">
    <source>
        <dbReference type="EMBL" id="XBH06671.1"/>
    </source>
</evidence>
<dbReference type="RefSeq" id="WP_406699520.1">
    <property type="nucleotide sequence ID" value="NZ_CP155447.1"/>
</dbReference>
<proteinExistence type="predicted"/>
<dbReference type="AlphaFoldDB" id="A0AAU7CNF4"/>
<organism evidence="1">
    <name type="scientific">Singulisphaera sp. Ch08</name>
    <dbReference type="NCBI Taxonomy" id="3120278"/>
    <lineage>
        <taxon>Bacteria</taxon>
        <taxon>Pseudomonadati</taxon>
        <taxon>Planctomycetota</taxon>
        <taxon>Planctomycetia</taxon>
        <taxon>Isosphaerales</taxon>
        <taxon>Isosphaeraceae</taxon>
        <taxon>Singulisphaera</taxon>
    </lineage>
</organism>
<sequence>MEESPELEAATQAEYSHRDKLMTASVKWAPLFHRIHGMSVIVIPDFSQYIDLPWHRVLILKIIMLTVKDRGSQILFEPCRSKDPGDESAIDLKITYEVDGKSYDLVLLQARSGP</sequence>
<name>A0AAU7CNF4_9BACT</name>
<reference evidence="1" key="1">
    <citation type="submission" date="2024-05" db="EMBL/GenBank/DDBJ databases">
        <title>Planctomycetes of the genus Singulisphaera possess chitinolytic capabilities.</title>
        <authorList>
            <person name="Ivanova A."/>
        </authorList>
    </citation>
    <scope>NUCLEOTIDE SEQUENCE</scope>
    <source>
        <strain evidence="1">Ch08T</strain>
    </source>
</reference>
<gene>
    <name evidence="1" type="ORF">V5E97_11710</name>
</gene>
<dbReference type="EMBL" id="CP155447">
    <property type="protein sequence ID" value="XBH06671.1"/>
    <property type="molecule type" value="Genomic_DNA"/>
</dbReference>
<accession>A0AAU7CNF4</accession>